<reference evidence="1 2" key="1">
    <citation type="submission" date="2016-11" db="EMBL/GenBank/DDBJ databases">
        <title>The macronuclear genome of Stentor coeruleus: a giant cell with tiny introns.</title>
        <authorList>
            <person name="Slabodnick M."/>
            <person name="Ruby J.G."/>
            <person name="Reiff S.B."/>
            <person name="Swart E.C."/>
            <person name="Gosai S."/>
            <person name="Prabakaran S."/>
            <person name="Witkowska E."/>
            <person name="Larue G.E."/>
            <person name="Fisher S."/>
            <person name="Freeman R.M."/>
            <person name="Gunawardena J."/>
            <person name="Chu W."/>
            <person name="Stover N.A."/>
            <person name="Gregory B.D."/>
            <person name="Nowacki M."/>
            <person name="Derisi J."/>
            <person name="Roy S.W."/>
            <person name="Marshall W.F."/>
            <person name="Sood P."/>
        </authorList>
    </citation>
    <scope>NUCLEOTIDE SEQUENCE [LARGE SCALE GENOMIC DNA]</scope>
    <source>
        <strain evidence="1">WM001</strain>
    </source>
</reference>
<gene>
    <name evidence="1" type="ORF">SteCoe_9514</name>
</gene>
<keyword evidence="2" id="KW-1185">Reference proteome</keyword>
<protein>
    <submittedName>
        <fullName evidence="1">Uncharacterized protein</fullName>
    </submittedName>
</protein>
<evidence type="ECO:0000313" key="1">
    <source>
        <dbReference type="EMBL" id="OMJ88560.1"/>
    </source>
</evidence>
<proteinExistence type="predicted"/>
<sequence length="232" mass="26311">MARRDHHGTGIKKSATRFGELKQCSTGVDPLDRYIEFVKKDVIQNIDLHRDTVKRIDDLESIKNRIPVGCTKKLLQTKSSTPLVPYQITTDHISFQAPTFTSHGPPPLPKYTKSNVTKEGWVAPRANFTMSNCQSTGYNIINCQENPYAVVREATNIKAGRSRGITNFSDLNRPFNPNYNTEFTNVLSEDPKVFYRRTGIFSHMYDAAARHGYMTMPFEKGQENNGKPAFKC</sequence>
<accession>A0A1R2CHX9</accession>
<dbReference type="OrthoDB" id="310628at2759"/>
<evidence type="ECO:0000313" key="2">
    <source>
        <dbReference type="Proteomes" id="UP000187209"/>
    </source>
</evidence>
<dbReference type="EMBL" id="MPUH01000148">
    <property type="protein sequence ID" value="OMJ88560.1"/>
    <property type="molecule type" value="Genomic_DNA"/>
</dbReference>
<dbReference type="AlphaFoldDB" id="A0A1R2CHX9"/>
<name>A0A1R2CHX9_9CILI</name>
<organism evidence="1 2">
    <name type="scientific">Stentor coeruleus</name>
    <dbReference type="NCBI Taxonomy" id="5963"/>
    <lineage>
        <taxon>Eukaryota</taxon>
        <taxon>Sar</taxon>
        <taxon>Alveolata</taxon>
        <taxon>Ciliophora</taxon>
        <taxon>Postciliodesmatophora</taxon>
        <taxon>Heterotrichea</taxon>
        <taxon>Heterotrichida</taxon>
        <taxon>Stentoridae</taxon>
        <taxon>Stentor</taxon>
    </lineage>
</organism>
<dbReference type="Proteomes" id="UP000187209">
    <property type="component" value="Unassembled WGS sequence"/>
</dbReference>
<comment type="caution">
    <text evidence="1">The sequence shown here is derived from an EMBL/GenBank/DDBJ whole genome shotgun (WGS) entry which is preliminary data.</text>
</comment>